<proteinExistence type="predicted"/>
<evidence type="ECO:0000313" key="1">
    <source>
        <dbReference type="EMBL" id="MPC72099.1"/>
    </source>
</evidence>
<keyword evidence="2" id="KW-1185">Reference proteome</keyword>
<protein>
    <submittedName>
        <fullName evidence="1">Uncharacterized protein</fullName>
    </submittedName>
</protein>
<evidence type="ECO:0000313" key="2">
    <source>
        <dbReference type="Proteomes" id="UP000324222"/>
    </source>
</evidence>
<dbReference type="AlphaFoldDB" id="A0A5B7HQT8"/>
<organism evidence="1 2">
    <name type="scientific">Portunus trituberculatus</name>
    <name type="common">Swimming crab</name>
    <name type="synonym">Neptunus trituberculatus</name>
    <dbReference type="NCBI Taxonomy" id="210409"/>
    <lineage>
        <taxon>Eukaryota</taxon>
        <taxon>Metazoa</taxon>
        <taxon>Ecdysozoa</taxon>
        <taxon>Arthropoda</taxon>
        <taxon>Crustacea</taxon>
        <taxon>Multicrustacea</taxon>
        <taxon>Malacostraca</taxon>
        <taxon>Eumalacostraca</taxon>
        <taxon>Eucarida</taxon>
        <taxon>Decapoda</taxon>
        <taxon>Pleocyemata</taxon>
        <taxon>Brachyura</taxon>
        <taxon>Eubrachyura</taxon>
        <taxon>Portunoidea</taxon>
        <taxon>Portunidae</taxon>
        <taxon>Portuninae</taxon>
        <taxon>Portunus</taxon>
    </lineage>
</organism>
<gene>
    <name evidence="1" type="ORF">E2C01_066392</name>
</gene>
<name>A0A5B7HQT8_PORTR</name>
<reference evidence="1 2" key="1">
    <citation type="submission" date="2019-05" db="EMBL/GenBank/DDBJ databases">
        <title>Another draft genome of Portunus trituberculatus and its Hox gene families provides insights of decapod evolution.</title>
        <authorList>
            <person name="Jeong J.-H."/>
            <person name="Song I."/>
            <person name="Kim S."/>
            <person name="Choi T."/>
            <person name="Kim D."/>
            <person name="Ryu S."/>
            <person name="Kim W."/>
        </authorList>
    </citation>
    <scope>NUCLEOTIDE SEQUENCE [LARGE SCALE GENOMIC DNA]</scope>
    <source>
        <tissue evidence="1">Muscle</tissue>
    </source>
</reference>
<dbReference type="EMBL" id="VSRR010034141">
    <property type="protein sequence ID" value="MPC72099.1"/>
    <property type="molecule type" value="Genomic_DNA"/>
</dbReference>
<comment type="caution">
    <text evidence="1">The sequence shown here is derived from an EMBL/GenBank/DDBJ whole genome shotgun (WGS) entry which is preliminary data.</text>
</comment>
<sequence length="69" mass="7759">MESREESHFLIGFVFRRGVVSRGGRGRGYGMSRERQWAWWSVGCVQGVQVEASGSQGRAEDSAFSPRLH</sequence>
<accession>A0A5B7HQT8</accession>
<dbReference type="Proteomes" id="UP000324222">
    <property type="component" value="Unassembled WGS sequence"/>
</dbReference>